<comment type="similarity">
    <text evidence="1">Belongs to the NmrA-type oxidoreductase family.</text>
</comment>
<evidence type="ECO:0000256" key="1">
    <source>
        <dbReference type="ARBA" id="ARBA00006328"/>
    </source>
</evidence>
<dbReference type="InterPro" id="IPR008030">
    <property type="entry name" value="NmrA-like"/>
</dbReference>
<protein>
    <recommendedName>
        <fullName evidence="3">NmrA-like domain-containing protein</fullName>
    </recommendedName>
</protein>
<dbReference type="HOGENOM" id="CLU_007383_8_3_1"/>
<dbReference type="InterPro" id="IPR036291">
    <property type="entry name" value="NAD(P)-bd_dom_sf"/>
</dbReference>
<evidence type="ECO:0000256" key="2">
    <source>
        <dbReference type="ARBA" id="ARBA00022857"/>
    </source>
</evidence>
<evidence type="ECO:0000313" key="4">
    <source>
        <dbReference type="EMBL" id="KIW03161.1"/>
    </source>
</evidence>
<dbReference type="Proteomes" id="UP000053259">
    <property type="component" value="Unassembled WGS sequence"/>
</dbReference>
<feature type="domain" description="NmrA-like" evidence="3">
    <location>
        <begin position="2"/>
        <end position="291"/>
    </location>
</feature>
<accession>A0A0D1XL84</accession>
<dbReference type="PANTHER" id="PTHR42748">
    <property type="entry name" value="NITROGEN METABOLITE REPRESSION PROTEIN NMRA FAMILY MEMBER"/>
    <property type="match status" value="1"/>
</dbReference>
<dbReference type="AlphaFoldDB" id="A0A0D1XL84"/>
<dbReference type="InParanoid" id="A0A0D1XL84"/>
<organism evidence="4 5">
    <name type="scientific">Verruconis gallopava</name>
    <dbReference type="NCBI Taxonomy" id="253628"/>
    <lineage>
        <taxon>Eukaryota</taxon>
        <taxon>Fungi</taxon>
        <taxon>Dikarya</taxon>
        <taxon>Ascomycota</taxon>
        <taxon>Pezizomycotina</taxon>
        <taxon>Dothideomycetes</taxon>
        <taxon>Pleosporomycetidae</taxon>
        <taxon>Venturiales</taxon>
        <taxon>Sympoventuriaceae</taxon>
        <taxon>Verruconis</taxon>
    </lineage>
</organism>
<reference evidence="4 5" key="1">
    <citation type="submission" date="2015-01" db="EMBL/GenBank/DDBJ databases">
        <title>The Genome Sequence of Ochroconis gallopava CBS43764.</title>
        <authorList>
            <consortium name="The Broad Institute Genomics Platform"/>
            <person name="Cuomo C."/>
            <person name="de Hoog S."/>
            <person name="Gorbushina A."/>
            <person name="Stielow B."/>
            <person name="Teixiera M."/>
            <person name="Abouelleil A."/>
            <person name="Chapman S.B."/>
            <person name="Priest M."/>
            <person name="Young S.K."/>
            <person name="Wortman J."/>
            <person name="Nusbaum C."/>
            <person name="Birren B."/>
        </authorList>
    </citation>
    <scope>NUCLEOTIDE SEQUENCE [LARGE SCALE GENOMIC DNA]</scope>
    <source>
        <strain evidence="4 5">CBS 43764</strain>
    </source>
</reference>
<dbReference type="SUPFAM" id="SSF51735">
    <property type="entry name" value="NAD(P)-binding Rossmann-fold domains"/>
    <property type="match status" value="1"/>
</dbReference>
<name>A0A0D1XL84_9PEZI</name>
<dbReference type="Pfam" id="PF05368">
    <property type="entry name" value="NmrA"/>
    <property type="match status" value="1"/>
</dbReference>
<proteinExistence type="inferred from homology"/>
<dbReference type="InterPro" id="IPR051164">
    <property type="entry name" value="NmrA-like_oxidored"/>
</dbReference>
<dbReference type="VEuPathDB" id="FungiDB:PV09_05804"/>
<dbReference type="PANTHER" id="PTHR42748:SF7">
    <property type="entry name" value="NMRA LIKE REDOX SENSOR 1-RELATED"/>
    <property type="match status" value="1"/>
</dbReference>
<keyword evidence="2" id="KW-0521">NADP</keyword>
<dbReference type="Gene3D" id="3.40.50.720">
    <property type="entry name" value="NAD(P)-binding Rossmann-like Domain"/>
    <property type="match status" value="1"/>
</dbReference>
<dbReference type="RefSeq" id="XP_016213030.1">
    <property type="nucleotide sequence ID" value="XM_016359351.1"/>
</dbReference>
<keyword evidence="5" id="KW-1185">Reference proteome</keyword>
<evidence type="ECO:0000259" key="3">
    <source>
        <dbReference type="Pfam" id="PF05368"/>
    </source>
</evidence>
<sequence>MRVVVFGATGVQGAAQVAAAARAGHQVVAVSRNPKPIVIDGKEVETAAADFTDAEAIRKALKGADRLLVNLPSTSFHPAEPIFEGAKLIGSAAKEAGIPLIVFNTSMPVPVESQDVKAQDDRRIMKKLLRDSGVPVIVLQPVCYLDNLLEGWALGPLRDHDTVKYCHVPTLRSSWICHQDVAALMLSAMERPHLAGRDIRIGGPETVTLQELTDKLSKGWGRPLKCEHQTVADFCNEISNTMKGRGLETDRIIKQMFKAYTYYNEVPEFAIDMEPVLKELPAKLTTIEEWARTHPVPGWK</sequence>
<gene>
    <name evidence="4" type="ORF">PV09_05804</name>
</gene>
<dbReference type="OrthoDB" id="419598at2759"/>
<dbReference type="EMBL" id="KN847546">
    <property type="protein sequence ID" value="KIW03161.1"/>
    <property type="molecule type" value="Genomic_DNA"/>
</dbReference>
<dbReference type="GeneID" id="27313777"/>
<evidence type="ECO:0000313" key="5">
    <source>
        <dbReference type="Proteomes" id="UP000053259"/>
    </source>
</evidence>
<dbReference type="STRING" id="253628.A0A0D1XL84"/>